<dbReference type="InterPro" id="IPR002934">
    <property type="entry name" value="Polymerase_NTP_transf_dom"/>
</dbReference>
<evidence type="ECO:0000256" key="9">
    <source>
        <dbReference type="ARBA" id="ARBA00038276"/>
    </source>
</evidence>
<gene>
    <name evidence="11" type="ORF">RG47T_0440</name>
</gene>
<keyword evidence="6" id="KW-0547">Nucleotide-binding</keyword>
<dbReference type="RefSeq" id="WP_245770776.1">
    <property type="nucleotide sequence ID" value="NZ_FPAM01000001.1"/>
</dbReference>
<evidence type="ECO:0000256" key="1">
    <source>
        <dbReference type="ARBA" id="ARBA00001946"/>
    </source>
</evidence>
<sequence length="149" mass="17353">MYDVFVNVYDITRLKSNTRQPILNNNLLAFIGYIQQSLLNIKRALLFNTYICYMTYLESIQSTLKQLKPDLSTRYGVSTLGLFGSIVRNDFTDESDIDIVVSFSRPIGSEFITLADELEDRFQRKVDLVSRNGIKPKYWEFIEPEVIYV</sequence>
<dbReference type="InterPro" id="IPR052038">
    <property type="entry name" value="Type-VII_TA_antitoxin"/>
</dbReference>
<organism evidence="11 12">
    <name type="scientific">Mucilaginibacter polytrichastri</name>
    <dbReference type="NCBI Taxonomy" id="1302689"/>
    <lineage>
        <taxon>Bacteria</taxon>
        <taxon>Pseudomonadati</taxon>
        <taxon>Bacteroidota</taxon>
        <taxon>Sphingobacteriia</taxon>
        <taxon>Sphingobacteriales</taxon>
        <taxon>Sphingobacteriaceae</taxon>
        <taxon>Mucilaginibacter</taxon>
    </lineage>
</organism>
<evidence type="ECO:0000313" key="11">
    <source>
        <dbReference type="EMBL" id="OKS85002.1"/>
    </source>
</evidence>
<evidence type="ECO:0000256" key="3">
    <source>
        <dbReference type="ARBA" id="ARBA00022679"/>
    </source>
</evidence>
<dbReference type="GO" id="GO:0005524">
    <property type="term" value="F:ATP binding"/>
    <property type="evidence" value="ECO:0007669"/>
    <property type="project" value="UniProtKB-KW"/>
</dbReference>
<proteinExistence type="inferred from homology"/>
<dbReference type="PANTHER" id="PTHR33571:SF14">
    <property type="entry name" value="PROTEIN ADENYLYLTRANSFERASE MJ0435-RELATED"/>
    <property type="match status" value="1"/>
</dbReference>
<keyword evidence="4" id="KW-0548">Nucleotidyltransferase</keyword>
<evidence type="ECO:0000259" key="10">
    <source>
        <dbReference type="Pfam" id="PF01909"/>
    </source>
</evidence>
<dbReference type="InterPro" id="IPR043519">
    <property type="entry name" value="NT_sf"/>
</dbReference>
<evidence type="ECO:0000256" key="7">
    <source>
        <dbReference type="ARBA" id="ARBA00022840"/>
    </source>
</evidence>
<dbReference type="GO" id="GO:0016779">
    <property type="term" value="F:nucleotidyltransferase activity"/>
    <property type="evidence" value="ECO:0007669"/>
    <property type="project" value="UniProtKB-KW"/>
</dbReference>
<comment type="caution">
    <text evidence="11">The sequence shown here is derived from an EMBL/GenBank/DDBJ whole genome shotgun (WGS) entry which is preliminary data.</text>
</comment>
<keyword evidence="3" id="KW-0808">Transferase</keyword>
<comment type="cofactor">
    <cofactor evidence="1">
        <name>Mg(2+)</name>
        <dbReference type="ChEBI" id="CHEBI:18420"/>
    </cofactor>
</comment>
<keyword evidence="2" id="KW-1277">Toxin-antitoxin system</keyword>
<dbReference type="PANTHER" id="PTHR33571">
    <property type="entry name" value="SSL8005 PROTEIN"/>
    <property type="match status" value="1"/>
</dbReference>
<dbReference type="STRING" id="1302689.RG47T_0440"/>
<evidence type="ECO:0000256" key="5">
    <source>
        <dbReference type="ARBA" id="ARBA00022723"/>
    </source>
</evidence>
<dbReference type="Gene3D" id="3.30.460.10">
    <property type="entry name" value="Beta Polymerase, domain 2"/>
    <property type="match status" value="1"/>
</dbReference>
<evidence type="ECO:0000313" key="12">
    <source>
        <dbReference type="Proteomes" id="UP000186720"/>
    </source>
</evidence>
<dbReference type="Pfam" id="PF01909">
    <property type="entry name" value="NTP_transf_2"/>
    <property type="match status" value="1"/>
</dbReference>
<dbReference type="SUPFAM" id="SSF81301">
    <property type="entry name" value="Nucleotidyltransferase"/>
    <property type="match status" value="1"/>
</dbReference>
<keyword evidence="5" id="KW-0479">Metal-binding</keyword>
<evidence type="ECO:0000256" key="4">
    <source>
        <dbReference type="ARBA" id="ARBA00022695"/>
    </source>
</evidence>
<evidence type="ECO:0000256" key="2">
    <source>
        <dbReference type="ARBA" id="ARBA00022649"/>
    </source>
</evidence>
<name>A0A1Q5ZTA0_9SPHI</name>
<accession>A0A1Q5ZTA0</accession>
<keyword evidence="7" id="KW-0067">ATP-binding</keyword>
<reference evidence="11 12" key="1">
    <citation type="submission" date="2016-11" db="EMBL/GenBank/DDBJ databases">
        <title>Whole Genome Sequencing of Mucilaginibacter polytrichastri RG4-7(T) isolated from the moss sample.</title>
        <authorList>
            <person name="Li Y."/>
        </authorList>
    </citation>
    <scope>NUCLEOTIDE SEQUENCE [LARGE SCALE GENOMIC DNA]</scope>
    <source>
        <strain evidence="11 12">RG4-7</strain>
    </source>
</reference>
<dbReference type="AlphaFoldDB" id="A0A1Q5ZTA0"/>
<dbReference type="GO" id="GO:0046872">
    <property type="term" value="F:metal ion binding"/>
    <property type="evidence" value="ECO:0007669"/>
    <property type="project" value="UniProtKB-KW"/>
</dbReference>
<evidence type="ECO:0000256" key="6">
    <source>
        <dbReference type="ARBA" id="ARBA00022741"/>
    </source>
</evidence>
<comment type="similarity">
    <text evidence="9">Belongs to the MntA antitoxin family.</text>
</comment>
<keyword evidence="8" id="KW-0460">Magnesium</keyword>
<evidence type="ECO:0000256" key="8">
    <source>
        <dbReference type="ARBA" id="ARBA00022842"/>
    </source>
</evidence>
<dbReference type="EMBL" id="MPPL01000001">
    <property type="protein sequence ID" value="OKS85002.1"/>
    <property type="molecule type" value="Genomic_DNA"/>
</dbReference>
<protein>
    <recommendedName>
        <fullName evidence="10">Polymerase nucleotidyl transferase domain-containing protein</fullName>
    </recommendedName>
</protein>
<feature type="domain" description="Polymerase nucleotidyl transferase" evidence="10">
    <location>
        <begin position="64"/>
        <end position="142"/>
    </location>
</feature>
<dbReference type="CDD" id="cd05403">
    <property type="entry name" value="NT_KNTase_like"/>
    <property type="match status" value="1"/>
</dbReference>
<dbReference type="Proteomes" id="UP000186720">
    <property type="component" value="Unassembled WGS sequence"/>
</dbReference>
<keyword evidence="12" id="KW-1185">Reference proteome</keyword>